<protein>
    <submittedName>
        <fullName evidence="2">Uncharacterized protein</fullName>
    </submittedName>
</protein>
<proteinExistence type="predicted"/>
<organism evidence="2 3">
    <name type="scientific">Lentinula raphanica</name>
    <dbReference type="NCBI Taxonomy" id="153919"/>
    <lineage>
        <taxon>Eukaryota</taxon>
        <taxon>Fungi</taxon>
        <taxon>Dikarya</taxon>
        <taxon>Basidiomycota</taxon>
        <taxon>Agaricomycotina</taxon>
        <taxon>Agaricomycetes</taxon>
        <taxon>Agaricomycetidae</taxon>
        <taxon>Agaricales</taxon>
        <taxon>Marasmiineae</taxon>
        <taxon>Omphalotaceae</taxon>
        <taxon>Lentinula</taxon>
    </lineage>
</organism>
<comment type="caution">
    <text evidence="2">The sequence shown here is derived from an EMBL/GenBank/DDBJ whole genome shotgun (WGS) entry which is preliminary data.</text>
</comment>
<evidence type="ECO:0000313" key="3">
    <source>
        <dbReference type="Proteomes" id="UP001163846"/>
    </source>
</evidence>
<keyword evidence="3" id="KW-1185">Reference proteome</keyword>
<name>A0AA38P0Z1_9AGAR</name>
<feature type="region of interest" description="Disordered" evidence="1">
    <location>
        <begin position="193"/>
        <end position="217"/>
    </location>
</feature>
<reference evidence="2" key="1">
    <citation type="submission" date="2022-08" db="EMBL/GenBank/DDBJ databases">
        <authorList>
            <consortium name="DOE Joint Genome Institute"/>
            <person name="Min B."/>
            <person name="Riley R."/>
            <person name="Sierra-Patev S."/>
            <person name="Naranjo-Ortiz M."/>
            <person name="Looney B."/>
            <person name="Konkel Z."/>
            <person name="Slot J.C."/>
            <person name="Sakamoto Y."/>
            <person name="Steenwyk J.L."/>
            <person name="Rokas A."/>
            <person name="Carro J."/>
            <person name="Camarero S."/>
            <person name="Ferreira P."/>
            <person name="Molpeceres G."/>
            <person name="Ruiz-Duenas F.J."/>
            <person name="Serrano A."/>
            <person name="Henrissat B."/>
            <person name="Drula E."/>
            <person name="Hughes K.W."/>
            <person name="Mata J.L."/>
            <person name="Ishikawa N.K."/>
            <person name="Vargas-Isla R."/>
            <person name="Ushijima S."/>
            <person name="Smith C.A."/>
            <person name="Ahrendt S."/>
            <person name="Andreopoulos W."/>
            <person name="He G."/>
            <person name="Labutti K."/>
            <person name="Lipzen A."/>
            <person name="Ng V."/>
            <person name="Sandor L."/>
            <person name="Barry K."/>
            <person name="Martinez A.T."/>
            <person name="Xiao Y."/>
            <person name="Gibbons J.G."/>
            <person name="Terashima K."/>
            <person name="Hibbett D.S."/>
            <person name="Grigoriev I.V."/>
        </authorList>
    </citation>
    <scope>NUCLEOTIDE SEQUENCE</scope>
    <source>
        <strain evidence="2">TFB9207</strain>
    </source>
</reference>
<dbReference type="Proteomes" id="UP001163846">
    <property type="component" value="Unassembled WGS sequence"/>
</dbReference>
<gene>
    <name evidence="2" type="ORF">F5878DRAFT_631391</name>
</gene>
<evidence type="ECO:0000313" key="2">
    <source>
        <dbReference type="EMBL" id="KAJ3834073.1"/>
    </source>
</evidence>
<dbReference type="EMBL" id="MU806586">
    <property type="protein sequence ID" value="KAJ3834073.1"/>
    <property type="molecule type" value="Genomic_DNA"/>
</dbReference>
<accession>A0AA38P0Z1</accession>
<sequence>MPKKMHTQDLKEGMKFCVPARLRYAPYQLPPSSDEWSPQGVSPLHARIPAVYQPYTLINDPLHWTDPTPDACELYVHQAKLLTDEKQLVSFERGLESYVPWKCSFLGLKRLHIAVNTNQQVEPAYCHHIMNPKRDAAWCKLGVIKRHENDANLDIVGYMTPLTHICIAHPIYSANERLMAQRPLVAQYTKGLPNLEEASDDDNHSNTPSKDTTRSDIDAGEFFCPQLTEVTADDDVTFDTDLFVYRHPDLFFLSIYLEEDADFSGETLREVQQLEWQKVADASTQVASSSMQQRPHSHSRYNSEQAKARKLSDVALVQSILSAAEALQFHDHPSSHPLFNMSRDTTPRCLQPFLARGTIQAVHMRGAHLSGTPVGLAIIYLNGLQGLSPLQFCELRKRSIKCLICCCYFSFDGYQSHIEYSMLCQNTPELQPAPDLTKVFSGIPALGVKRMPAGSASRYYPALEDPVGIAWQSWNSCLGVTHEVWVHLITAYRPCTGHCYRLRTFHAHLDHFDHDDLCRQRGDEKCGIDGTSTDE</sequence>
<dbReference type="AlphaFoldDB" id="A0AA38P0Z1"/>
<evidence type="ECO:0000256" key="1">
    <source>
        <dbReference type="SAM" id="MobiDB-lite"/>
    </source>
</evidence>